<evidence type="ECO:0000313" key="5">
    <source>
        <dbReference type="EMBL" id="VDK27728.1"/>
    </source>
</evidence>
<reference evidence="7" key="1">
    <citation type="submission" date="2016-06" db="UniProtKB">
        <authorList>
            <consortium name="WormBaseParasite"/>
        </authorList>
    </citation>
    <scope>IDENTIFICATION</scope>
</reference>
<dbReference type="InterPro" id="IPR057411">
    <property type="entry name" value="TPR_IFT122"/>
</dbReference>
<dbReference type="GO" id="GO:0061512">
    <property type="term" value="P:protein localization to cilium"/>
    <property type="evidence" value="ECO:0007669"/>
    <property type="project" value="TreeGrafter"/>
</dbReference>
<protein>
    <submittedName>
        <fullName evidence="7">Intraflagellar transport protein 122 homolog</fullName>
    </submittedName>
</protein>
<dbReference type="GO" id="GO:0097730">
    <property type="term" value="C:non-motile cilium"/>
    <property type="evidence" value="ECO:0007669"/>
    <property type="project" value="TreeGrafter"/>
</dbReference>
<dbReference type="AlphaFoldDB" id="A0A183CUY0"/>
<dbReference type="Proteomes" id="UP000271098">
    <property type="component" value="Unassembled WGS sequence"/>
</dbReference>
<dbReference type="Pfam" id="PF25143">
    <property type="entry name" value="Zn_ribbon_IFT122_C"/>
    <property type="match status" value="1"/>
</dbReference>
<dbReference type="PANTHER" id="PTHR12764">
    <property type="entry name" value="WD REPEAT DOMAIN-RELATED"/>
    <property type="match status" value="1"/>
</dbReference>
<dbReference type="PANTHER" id="PTHR12764:SF4">
    <property type="entry name" value="INTRAFLAGELLAR TRANSPORT PROTEIN 122 HOMOLOG"/>
    <property type="match status" value="1"/>
</dbReference>
<accession>A0A183CUY0</accession>
<evidence type="ECO:0000313" key="7">
    <source>
        <dbReference type="WBParaSite" id="GPUH_0000027001-mRNA-1"/>
    </source>
</evidence>
<evidence type="ECO:0000313" key="6">
    <source>
        <dbReference type="Proteomes" id="UP000271098"/>
    </source>
</evidence>
<evidence type="ECO:0000256" key="2">
    <source>
        <dbReference type="ARBA" id="ARBA00022737"/>
    </source>
</evidence>
<evidence type="ECO:0000256" key="1">
    <source>
        <dbReference type="ARBA" id="ARBA00022574"/>
    </source>
</evidence>
<reference evidence="5 6" key="2">
    <citation type="submission" date="2018-11" db="EMBL/GenBank/DDBJ databases">
        <authorList>
            <consortium name="Pathogen Informatics"/>
        </authorList>
    </citation>
    <scope>NUCLEOTIDE SEQUENCE [LARGE SCALE GENOMIC DNA]</scope>
</reference>
<dbReference type="GO" id="GO:0030991">
    <property type="term" value="C:intraciliary transport particle A"/>
    <property type="evidence" value="ECO:0007669"/>
    <property type="project" value="TreeGrafter"/>
</dbReference>
<dbReference type="OrthoDB" id="10255582at2759"/>
<keyword evidence="2" id="KW-0677">Repeat</keyword>
<feature type="domain" description="Intraflagellar transport protein 122 homolog TPR" evidence="4">
    <location>
        <begin position="2"/>
        <end position="159"/>
    </location>
</feature>
<gene>
    <name evidence="5" type="ORF">GPUH_LOCUS271</name>
</gene>
<feature type="domain" description="IFT122 zinc ribbon" evidence="3">
    <location>
        <begin position="224"/>
        <end position="257"/>
    </location>
</feature>
<dbReference type="Pfam" id="PF25144">
    <property type="entry name" value="Zn_ribbon_IFT122"/>
    <property type="match status" value="1"/>
</dbReference>
<organism evidence="7">
    <name type="scientific">Gongylonema pulchrum</name>
    <dbReference type="NCBI Taxonomy" id="637853"/>
    <lineage>
        <taxon>Eukaryota</taxon>
        <taxon>Metazoa</taxon>
        <taxon>Ecdysozoa</taxon>
        <taxon>Nematoda</taxon>
        <taxon>Chromadorea</taxon>
        <taxon>Rhabditida</taxon>
        <taxon>Spirurina</taxon>
        <taxon>Spiruromorpha</taxon>
        <taxon>Spiruroidea</taxon>
        <taxon>Gongylonematidae</taxon>
        <taxon>Gongylonema</taxon>
    </lineage>
</organism>
<dbReference type="WBParaSite" id="GPUH_0000027001-mRNA-1">
    <property type="protein sequence ID" value="GPUH_0000027001-mRNA-1"/>
    <property type="gene ID" value="GPUH_0000027001"/>
</dbReference>
<dbReference type="GO" id="GO:0035721">
    <property type="term" value="P:intraciliary retrograde transport"/>
    <property type="evidence" value="ECO:0007669"/>
    <property type="project" value="TreeGrafter"/>
</dbReference>
<evidence type="ECO:0000259" key="3">
    <source>
        <dbReference type="Pfam" id="PF25144"/>
    </source>
</evidence>
<evidence type="ECO:0000259" key="4">
    <source>
        <dbReference type="Pfam" id="PF25295"/>
    </source>
</evidence>
<dbReference type="Pfam" id="PF25295">
    <property type="entry name" value="TPR_IFT122"/>
    <property type="match status" value="1"/>
</dbReference>
<dbReference type="InterPro" id="IPR039857">
    <property type="entry name" value="Ift122/121"/>
</dbReference>
<proteinExistence type="predicted"/>
<dbReference type="GO" id="GO:1905515">
    <property type="term" value="P:non-motile cilium assembly"/>
    <property type="evidence" value="ECO:0007669"/>
    <property type="project" value="TreeGrafter"/>
</dbReference>
<name>A0A183CUY0_9BILA</name>
<keyword evidence="6" id="KW-1185">Reference proteome</keyword>
<dbReference type="InterPro" id="IPR056838">
    <property type="entry name" value="Zn_ribbon_IFT122"/>
</dbReference>
<keyword evidence="1" id="KW-0853">WD repeat</keyword>
<sequence length="349" mass="40453">MLASQLFHSINDIRSLVNMHVNAEHWNDAFAIASRYPKYTEEVYLPYARWLAESDRFDEAQKAYHLAGHDVEALWVLEQLTENAIRENRFLDAGYYHWMLSIQYLERSSTNPQFLEKFSECSKKADCYYAFDVIHKYLAEPFTSSPAEALVNIARYLAFQEEIYKISRVSILYTLLKQGQTLGAYKLARYSLEQLSHLNVPLRFEKLIESAALMIRSKPFTDADDLLPMCYRCGMSNPLVGGNECIHCKTPFILSFMNLKTGKIVANRETLLNLDRRQVIVAEWPPPLFTRFYYNIIPEISISQCSSCHHMFHADDFEMACLKTGACPFCHVVQQKRTDFDINDEGDLE</sequence>
<dbReference type="EMBL" id="UYRT01000208">
    <property type="protein sequence ID" value="VDK27728.1"/>
    <property type="molecule type" value="Genomic_DNA"/>
</dbReference>